<proteinExistence type="predicted"/>
<gene>
    <name evidence="1" type="ORF">H8F21_14200</name>
</gene>
<accession>A0ABS2BYK9</accession>
<evidence type="ECO:0000313" key="2">
    <source>
        <dbReference type="Proteomes" id="UP000745663"/>
    </source>
</evidence>
<dbReference type="EMBL" id="JACOPV010000008">
    <property type="protein sequence ID" value="MBM5458716.1"/>
    <property type="molecule type" value="Genomic_DNA"/>
</dbReference>
<sequence>MPTEKRSVEALMKDCQRGVAGKGSSIEAANNLLAECYGALGRLDKENEALSENAELHTQIQRAAGELPGAWVIKLVVERQCGGVEVFDEAGVEVEFDGQGSLSEQVSDAIELAISMHKEDQH</sequence>
<protein>
    <submittedName>
        <fullName evidence="1">Uncharacterized protein</fullName>
    </submittedName>
</protein>
<dbReference type="Proteomes" id="UP000745663">
    <property type="component" value="Unassembled WGS sequence"/>
</dbReference>
<evidence type="ECO:0000313" key="1">
    <source>
        <dbReference type="EMBL" id="MBM5458716.1"/>
    </source>
</evidence>
<comment type="caution">
    <text evidence="1">The sequence shown here is derived from an EMBL/GenBank/DDBJ whole genome shotgun (WGS) entry which is preliminary data.</text>
</comment>
<organism evidence="1 2">
    <name type="scientific">Pseudomonas arcuscaelestis</name>
    <dbReference type="NCBI Taxonomy" id="2710591"/>
    <lineage>
        <taxon>Bacteria</taxon>
        <taxon>Pseudomonadati</taxon>
        <taxon>Pseudomonadota</taxon>
        <taxon>Gammaproteobacteria</taxon>
        <taxon>Pseudomonadales</taxon>
        <taxon>Pseudomonadaceae</taxon>
        <taxon>Pseudomonas</taxon>
    </lineage>
</organism>
<reference evidence="1 2" key="1">
    <citation type="submission" date="2020-08" db="EMBL/GenBank/DDBJ databases">
        <title>Description of novel Pseudomonas species.</title>
        <authorList>
            <person name="Duman M."/>
            <person name="Mulet M."/>
            <person name="Altun S."/>
            <person name="Saticioglu I.B."/>
            <person name="Lalucat J."/>
            <person name="Garcia-Valdes E."/>
        </authorList>
    </citation>
    <scope>NUCLEOTIDE SEQUENCE [LARGE SCALE GENOMIC DNA]</scope>
    <source>
        <strain evidence="1 2">P66</strain>
    </source>
</reference>
<name>A0ABS2BYK9_9PSED</name>
<dbReference type="RefSeq" id="WP_203584655.1">
    <property type="nucleotide sequence ID" value="NZ_JACOPV010000008.1"/>
</dbReference>
<keyword evidence="2" id="KW-1185">Reference proteome</keyword>